<reference evidence="1" key="1">
    <citation type="submission" date="2024-05" db="EMBL/GenBank/DDBJ databases">
        <title>Planctomycetes of the genus Singulisphaera possess chitinolytic capabilities.</title>
        <authorList>
            <person name="Ivanova A."/>
        </authorList>
    </citation>
    <scope>NUCLEOTIDE SEQUENCE</scope>
    <source>
        <strain evidence="1">Ch08T</strain>
    </source>
</reference>
<sequence length="64" mass="6357">MSTWRSLGFSGILMGVIGLSVVLPGCGSGGGAGDTAGPNPEVQIVPPTDAQGNAFPITDEAEKK</sequence>
<dbReference type="RefSeq" id="WP_406697922.1">
    <property type="nucleotide sequence ID" value="NZ_CP155447.1"/>
</dbReference>
<gene>
    <name evidence="1" type="ORF">V5E97_03630</name>
</gene>
<evidence type="ECO:0000313" key="1">
    <source>
        <dbReference type="EMBL" id="XBH05122.1"/>
    </source>
</evidence>
<dbReference type="AlphaFoldDB" id="A0AAU7CHX6"/>
<organism evidence="1">
    <name type="scientific">Singulisphaera sp. Ch08</name>
    <dbReference type="NCBI Taxonomy" id="3120278"/>
    <lineage>
        <taxon>Bacteria</taxon>
        <taxon>Pseudomonadati</taxon>
        <taxon>Planctomycetota</taxon>
        <taxon>Planctomycetia</taxon>
        <taxon>Isosphaerales</taxon>
        <taxon>Isosphaeraceae</taxon>
        <taxon>Singulisphaera</taxon>
    </lineage>
</organism>
<dbReference type="EMBL" id="CP155447">
    <property type="protein sequence ID" value="XBH05122.1"/>
    <property type="molecule type" value="Genomic_DNA"/>
</dbReference>
<accession>A0AAU7CHX6</accession>
<proteinExistence type="predicted"/>
<protein>
    <submittedName>
        <fullName evidence="1">Uncharacterized protein</fullName>
    </submittedName>
</protein>
<name>A0AAU7CHX6_9BACT</name>